<reference evidence="1" key="1">
    <citation type="journal article" date="2015" name="Nature">
        <title>Complex archaea that bridge the gap between prokaryotes and eukaryotes.</title>
        <authorList>
            <person name="Spang A."/>
            <person name="Saw J.H."/>
            <person name="Jorgensen S.L."/>
            <person name="Zaremba-Niedzwiedzka K."/>
            <person name="Martijn J."/>
            <person name="Lind A.E."/>
            <person name="van Eijk R."/>
            <person name="Schleper C."/>
            <person name="Guy L."/>
            <person name="Ettema T.J."/>
        </authorList>
    </citation>
    <scope>NUCLEOTIDE SEQUENCE</scope>
</reference>
<gene>
    <name evidence="1" type="ORF">LCGC14_1138290</name>
</gene>
<proteinExistence type="predicted"/>
<sequence>MINEVGIFINGVPLINRNYYGYEVDQFDRFLIYSFISALEIFYSTIFSQDLEYIKGTRSILIFSKETVRIPKSEELYNIIAYAVADNTIKNLDKRIKKTIQPRLKKVVSSFISQYPNPNYINVSKYDNFKKEIDKIFAIG</sequence>
<accession>A0A0F9MLZ4</accession>
<organism evidence="1">
    <name type="scientific">marine sediment metagenome</name>
    <dbReference type="NCBI Taxonomy" id="412755"/>
    <lineage>
        <taxon>unclassified sequences</taxon>
        <taxon>metagenomes</taxon>
        <taxon>ecological metagenomes</taxon>
    </lineage>
</organism>
<name>A0A0F9MLZ4_9ZZZZ</name>
<dbReference type="AlphaFoldDB" id="A0A0F9MLZ4"/>
<protein>
    <submittedName>
        <fullName evidence="1">Uncharacterized protein</fullName>
    </submittedName>
</protein>
<comment type="caution">
    <text evidence="1">The sequence shown here is derived from an EMBL/GenBank/DDBJ whole genome shotgun (WGS) entry which is preliminary data.</text>
</comment>
<dbReference type="EMBL" id="LAZR01005382">
    <property type="protein sequence ID" value="KKN00387.1"/>
    <property type="molecule type" value="Genomic_DNA"/>
</dbReference>
<evidence type="ECO:0000313" key="1">
    <source>
        <dbReference type="EMBL" id="KKN00387.1"/>
    </source>
</evidence>